<dbReference type="SUPFAM" id="SSF53448">
    <property type="entry name" value="Nucleotide-diphospho-sugar transferases"/>
    <property type="match status" value="2"/>
</dbReference>
<keyword evidence="2" id="KW-0328">Glycosyltransferase</keyword>
<dbReference type="PANTHER" id="PTHR43179:SF7">
    <property type="entry name" value="RHAMNOSYLTRANSFERASE WBBL"/>
    <property type="match status" value="1"/>
</dbReference>
<comment type="caution">
    <text evidence="2">The sequence shown here is derived from an EMBL/GenBank/DDBJ whole genome shotgun (WGS) entry which is preliminary data.</text>
</comment>
<dbReference type="Gene3D" id="3.40.50.2000">
    <property type="entry name" value="Glycogen Phosphorylase B"/>
    <property type="match status" value="1"/>
</dbReference>
<feature type="domain" description="Glycosyltransferase 2-like" evidence="1">
    <location>
        <begin position="1069"/>
        <end position="1248"/>
    </location>
</feature>
<dbReference type="EC" id="2.4.-.-" evidence="2"/>
<dbReference type="Gene3D" id="3.90.550.10">
    <property type="entry name" value="Spore Coat Polysaccharide Biosynthesis Protein SpsA, Chain A"/>
    <property type="match status" value="1"/>
</dbReference>
<reference evidence="2 3" key="1">
    <citation type="submission" date="2024-02" db="EMBL/GenBank/DDBJ databases">
        <title>First report Erwinia aphidicola in onion in Chile.</title>
        <authorList>
            <person name="Valenzuela M."/>
            <person name="Pena M."/>
            <person name="Dutta B."/>
        </authorList>
    </citation>
    <scope>NUCLEOTIDE SEQUENCE [LARGE SCALE GENOMIC DNA]</scope>
    <source>
        <strain evidence="2 3">QCJ3A</strain>
    </source>
</reference>
<dbReference type="GO" id="GO:0016757">
    <property type="term" value="F:glycosyltransferase activity"/>
    <property type="evidence" value="ECO:0007669"/>
    <property type="project" value="UniProtKB-KW"/>
</dbReference>
<dbReference type="Pfam" id="PF00535">
    <property type="entry name" value="Glycos_transf_2"/>
    <property type="match status" value="1"/>
</dbReference>
<dbReference type="Pfam" id="PF04464">
    <property type="entry name" value="Glyphos_transf"/>
    <property type="match status" value="1"/>
</dbReference>
<dbReference type="EMBL" id="JBANEI010000008">
    <property type="protein sequence ID" value="MEI2682600.1"/>
    <property type="molecule type" value="Genomic_DNA"/>
</dbReference>
<dbReference type="Proteomes" id="UP001306592">
    <property type="component" value="Unassembled WGS sequence"/>
</dbReference>
<dbReference type="InterPro" id="IPR007554">
    <property type="entry name" value="Glycerophosphate_synth"/>
</dbReference>
<dbReference type="SUPFAM" id="SSF53756">
    <property type="entry name" value="UDP-Glycosyltransferase/glycogen phosphorylase"/>
    <property type="match status" value="2"/>
</dbReference>
<evidence type="ECO:0000313" key="3">
    <source>
        <dbReference type="Proteomes" id="UP001306592"/>
    </source>
</evidence>
<dbReference type="InterPro" id="IPR029063">
    <property type="entry name" value="SAM-dependent_MTases_sf"/>
</dbReference>
<dbReference type="InterPro" id="IPR043148">
    <property type="entry name" value="TagF_C"/>
</dbReference>
<dbReference type="RefSeq" id="WP_336203244.1">
    <property type="nucleotide sequence ID" value="NZ_JBANEI010000008.1"/>
</dbReference>
<dbReference type="InterPro" id="IPR029044">
    <property type="entry name" value="Nucleotide-diphossugar_trans"/>
</dbReference>
<dbReference type="Gene3D" id="3.40.50.12580">
    <property type="match status" value="1"/>
</dbReference>
<dbReference type="PANTHER" id="PTHR43179">
    <property type="entry name" value="RHAMNOSYLTRANSFERASE WBBL"/>
    <property type="match status" value="1"/>
</dbReference>
<accession>A0ABU8DIC9</accession>
<proteinExistence type="predicted"/>
<dbReference type="InterPro" id="IPR001173">
    <property type="entry name" value="Glyco_trans_2-like"/>
</dbReference>
<name>A0ABU8DIC9_ERWAP</name>
<dbReference type="CDD" id="cd02440">
    <property type="entry name" value="AdoMet_MTases"/>
    <property type="match status" value="1"/>
</dbReference>
<evidence type="ECO:0000313" key="2">
    <source>
        <dbReference type="EMBL" id="MEI2682600.1"/>
    </source>
</evidence>
<dbReference type="Gene3D" id="3.40.50.150">
    <property type="entry name" value="Vaccinia Virus protein VP39"/>
    <property type="match status" value="1"/>
</dbReference>
<gene>
    <name evidence="2" type="ORF">V8N49_13160</name>
</gene>
<organism evidence="2 3">
    <name type="scientific">Erwinia aphidicola</name>
    <dbReference type="NCBI Taxonomy" id="68334"/>
    <lineage>
        <taxon>Bacteria</taxon>
        <taxon>Pseudomonadati</taxon>
        <taxon>Pseudomonadota</taxon>
        <taxon>Gammaproteobacteria</taxon>
        <taxon>Enterobacterales</taxon>
        <taxon>Erwiniaceae</taxon>
        <taxon>Erwinia</taxon>
    </lineage>
</organism>
<evidence type="ECO:0000259" key="1">
    <source>
        <dbReference type="Pfam" id="PF00535"/>
    </source>
</evidence>
<dbReference type="SUPFAM" id="SSF53335">
    <property type="entry name" value="S-adenosyl-L-methionine-dependent methyltransferases"/>
    <property type="match status" value="1"/>
</dbReference>
<protein>
    <submittedName>
        <fullName evidence="2">Glycosyltransferase</fullName>
        <ecNumber evidence="2">2.4.-.-</ecNumber>
    </submittedName>
</protein>
<keyword evidence="3" id="KW-1185">Reference proteome</keyword>
<dbReference type="CDD" id="cd04186">
    <property type="entry name" value="GT_2_like_c"/>
    <property type="match status" value="1"/>
</dbReference>
<keyword evidence="2" id="KW-0808">Transferase</keyword>
<sequence>MKNSHHELNAKPAFGVVGLTDTHDSTAKINFGMAKKKDKIVIFGSNYGDEVIESATEFKNVMVLDSRIPCLNHAKLKTDLKGLQNIDFFNQHIMDFQSSEVFDCILLASCLNDYQDEFSQLKGLLKAATLLAPGGLLMMVVPVKEQGFYISLALRLGFSQCSELGEYNNVNTKNICLTFNLDAFSTSKEINSTLKVAGFGSMHFHFRSLKPLVKLFKNHLVTLSKEEVISWRPDVIVVADGWSVEYWRDYCDANNVLLIGMRHGSVTRYGFAESQYNYADYMCGSPWDIEDTLLSKVQPRKGFLITGNSWVDEVFKIEKSILNKNNPTILFAPTYNPEISSAVYFGERVVSLIRSVYPSSKIIIKPHPAIVEHEHGFVVDKNIFRELMSIWRQQSIDDPLVELIDNPEASIAESFAQADILLADASSLIYEFMVLDRPIILYSTEKKVEHWEYNPDAPGNAWRDIGLEFNEDQQCVEYLRNAFSLHDKYCRVAQYARTQFLHGIYQDGESTNRVANAIINQSKLEILVYGDSTTWEERVAIAEKLCQTFAFSRISILNDVAFNIENFSTYCDWRKWSLSLNPSCSRHQDVLLVNADHGLIPSSAHQVTKGRWDLARNELHSLVIRSKGSCALALISSANLTSFIACSLHEEDEREKDWPKEELNITLGKGIVRNPGKSLFFVSDVAELEVNSAITGVKPKKNHIQLHISLLEKSKYNKFPLKTKIFVNGELLKEVTFDGVNDQILTIPFIVGLDNRSVIKLVSDARAEGMLGVIDNISFIMRTSYIDIDSVIKIDNGISAWLNKRKLNAAQEEFVKKYRESMSIVTTNVLCLVINNGHERKLQNTLNNLNDINGSGVNINLSPVVINSIIEPVNGSVYEHCASGLSELTLNLNQEISSSTCDWFILLKAGETFTQSGSIVASLQLPLAKNCAAIYTDSLFESDDGISSVVLHPDFNLDLILSLPSVMTENWIFNRETFIQLGGFSSDYPRATEFEYITRIIEERGIGVIGHLNEPAILREPFKLSYVEDQKLVIEKHLRNRGYVNAEVTSEIIGVWRLKYNVDYEPLVSIIIPTKDQLPLLVACVTTILEKSSYHNYEILIVDNNSELNETKTWLDGIAQVDPERIRVISYPYPFNYSAMNNMAAREAKGEYLVLLNNDTAIIQNEWLNNMLNHALRPEVGIVGAKLYYPNSCIQHAGVVLGLRGPADHPFIGKNNDDRGYLYRLVADQNYTAVTAACLMVRKEVYDAVGGLDEENFKVSYNDIDFCLKVREAGYMTVWTPYAKVMHEGSVSQSKIDLTKQHEKIIRFQNEQDAMYKKWSPLIANDPAYNSSLTKNGEGFELIENSTLTWQPVFWKPAPNVLAHMADENGCGNYRIIKPFEAMQHSGLIQGTLSNLLLSYPQLMQLETDSIVFQREISPEFHEWIRRASKFLSVFKVYELDDYLPNVPIKNMHRAHMPKDILKSLRKSLSLVDRFVVSTAALANRFDGLHNDIQISENRLPVKEWGNLISLRGQGRKPRVGWAGGSSHTGDLEMIYDVIRALSDRVEWVFMGMCPPKLRPYLYEYHHGVDFASYPEKLASLNLDLALAPVEDNEFNRCKSNLRLLEYGACGYPVICSDVECYRNDLPVTRVKNRYKDWIEAIEMHLADPSTSLKTGDALRKVVLEHWMLKGEPLKRWSELWLP</sequence>